<dbReference type="Proteomes" id="UP000230066">
    <property type="component" value="Unassembled WGS sequence"/>
</dbReference>
<feature type="domain" description="Apple" evidence="2">
    <location>
        <begin position="203"/>
        <end position="234"/>
    </location>
</feature>
<dbReference type="Pfam" id="PF00024">
    <property type="entry name" value="PAN_1"/>
    <property type="match status" value="1"/>
</dbReference>
<organism evidence="3 4">
    <name type="scientific">Fasciola hepatica</name>
    <name type="common">Liver fluke</name>
    <dbReference type="NCBI Taxonomy" id="6192"/>
    <lineage>
        <taxon>Eukaryota</taxon>
        <taxon>Metazoa</taxon>
        <taxon>Spiralia</taxon>
        <taxon>Lophotrochozoa</taxon>
        <taxon>Platyhelminthes</taxon>
        <taxon>Trematoda</taxon>
        <taxon>Digenea</taxon>
        <taxon>Plagiorchiida</taxon>
        <taxon>Echinostomata</taxon>
        <taxon>Echinostomatoidea</taxon>
        <taxon>Fasciolidae</taxon>
        <taxon>Fasciola</taxon>
    </lineage>
</organism>
<proteinExistence type="predicted"/>
<evidence type="ECO:0000259" key="2">
    <source>
        <dbReference type="Pfam" id="PF00024"/>
    </source>
</evidence>
<feature type="signal peptide" evidence="1">
    <location>
        <begin position="1"/>
        <end position="27"/>
    </location>
</feature>
<dbReference type="Gene3D" id="3.50.4.10">
    <property type="entry name" value="Hepatocyte Growth Factor"/>
    <property type="match status" value="1"/>
</dbReference>
<dbReference type="EMBL" id="JXXN02003462">
    <property type="protein sequence ID" value="THD21524.1"/>
    <property type="molecule type" value="Genomic_DNA"/>
</dbReference>
<keyword evidence="1" id="KW-0732">Signal</keyword>
<protein>
    <recommendedName>
        <fullName evidence="2">Apple domain-containing protein</fullName>
    </recommendedName>
</protein>
<gene>
    <name evidence="3" type="ORF">D915_007102</name>
</gene>
<comment type="caution">
    <text evidence="3">The sequence shown here is derived from an EMBL/GenBank/DDBJ whole genome shotgun (WGS) entry which is preliminary data.</text>
</comment>
<dbReference type="InterPro" id="IPR003609">
    <property type="entry name" value="Pan_app"/>
</dbReference>
<accession>A0A4E0R5N9</accession>
<evidence type="ECO:0000313" key="3">
    <source>
        <dbReference type="EMBL" id="THD21524.1"/>
    </source>
</evidence>
<evidence type="ECO:0000313" key="4">
    <source>
        <dbReference type="Proteomes" id="UP000230066"/>
    </source>
</evidence>
<evidence type="ECO:0000256" key="1">
    <source>
        <dbReference type="SAM" id="SignalP"/>
    </source>
</evidence>
<feature type="chain" id="PRO_5020023949" description="Apple domain-containing protein" evidence="1">
    <location>
        <begin position="28"/>
        <end position="260"/>
    </location>
</feature>
<name>A0A4E0R5N9_FASHE</name>
<dbReference type="AlphaFoldDB" id="A0A4E0R5N9"/>
<reference evidence="3" key="1">
    <citation type="submission" date="2019-03" db="EMBL/GenBank/DDBJ databases">
        <title>Improved annotation for the trematode Fasciola hepatica.</title>
        <authorList>
            <person name="Choi Y.-J."/>
            <person name="Martin J."/>
            <person name="Mitreva M."/>
        </authorList>
    </citation>
    <scope>NUCLEOTIDE SEQUENCE [LARGE SCALE GENOMIC DNA]</scope>
</reference>
<dbReference type="SUPFAM" id="SSF57414">
    <property type="entry name" value="Hairpin loop containing domain-like"/>
    <property type="match status" value="1"/>
</dbReference>
<sequence>MCTQNIAFISLVVVVGIFSTFLGSTSNCPDNFIEVSESVCIIRIDRGATYCEAHQICEQEGKKRGLRLFIPGHNAPKIVRSFPDMSIVYTSHSAMLNRSNDLRAGWRVGDPGYAKIVTTRDDTTIPWHKSQPNNKGLAVGLYVDRLLVDASQDHNNATSVICEISSRSIGGKLERFQKNWPHPLDTLAVNREPPCGCFDSVSVFTLPECAKRCKQRTECRSFYFNEQNRECVLSLYVDSILPLTFVKRTGAWVRFGRPDW</sequence>
<keyword evidence="4" id="KW-1185">Reference proteome</keyword>